<feature type="compositionally biased region" description="Basic and acidic residues" evidence="1">
    <location>
        <begin position="86"/>
        <end position="119"/>
    </location>
</feature>
<evidence type="ECO:0000313" key="2">
    <source>
        <dbReference type="EMBL" id="OWP47587.1"/>
    </source>
</evidence>
<dbReference type="STRING" id="46680.GCA_000807755_02247"/>
<dbReference type="Proteomes" id="UP000198145">
    <property type="component" value="Unassembled WGS sequence"/>
</dbReference>
<organism evidence="2 3">
    <name type="scientific">Pseudomonas nitroreducens</name>
    <dbReference type="NCBI Taxonomy" id="46680"/>
    <lineage>
        <taxon>Bacteria</taxon>
        <taxon>Pseudomonadati</taxon>
        <taxon>Pseudomonadota</taxon>
        <taxon>Gammaproteobacteria</taxon>
        <taxon>Pseudomonadales</taxon>
        <taxon>Pseudomonadaceae</taxon>
        <taxon>Pseudomonas</taxon>
    </lineage>
</organism>
<gene>
    <name evidence="2" type="ORF">CEG18_28200</name>
</gene>
<evidence type="ECO:0000256" key="1">
    <source>
        <dbReference type="SAM" id="MobiDB-lite"/>
    </source>
</evidence>
<dbReference type="EMBL" id="NJBA01000014">
    <property type="protein sequence ID" value="OWP47587.1"/>
    <property type="molecule type" value="Genomic_DNA"/>
</dbReference>
<accession>A0A246F604</accession>
<dbReference type="AlphaFoldDB" id="A0A246F604"/>
<feature type="region of interest" description="Disordered" evidence="1">
    <location>
        <begin position="84"/>
        <end position="119"/>
    </location>
</feature>
<dbReference type="RefSeq" id="WP_088421688.1">
    <property type="nucleotide sequence ID" value="NZ_NJBA01000014.1"/>
</dbReference>
<evidence type="ECO:0000313" key="3">
    <source>
        <dbReference type="Proteomes" id="UP000198145"/>
    </source>
</evidence>
<dbReference type="eggNOG" id="ENOG5033A5H">
    <property type="taxonomic scope" value="Bacteria"/>
</dbReference>
<sequence>MAHRATLILLCAALLAGCETTHENLLAQGYPPAYADGYDDGCGSGRQAAGAITGEFRKNVPRYLGEPKYALGWNDGFQQCQAMRVSQERQQYEEQRNSDRDRDWQQQKDRALGQALRDN</sequence>
<proteinExistence type="predicted"/>
<name>A0A246F604_PSENT</name>
<protein>
    <recommendedName>
        <fullName evidence="4">Lipoprotein</fullName>
    </recommendedName>
</protein>
<reference evidence="2 3" key="1">
    <citation type="submission" date="2017-06" db="EMBL/GenBank/DDBJ databases">
        <title>Draft genome of Pseudomonas nitroreducens DF05.</title>
        <authorList>
            <person name="Iyer R."/>
        </authorList>
    </citation>
    <scope>NUCLEOTIDE SEQUENCE [LARGE SCALE GENOMIC DNA]</scope>
    <source>
        <strain evidence="2 3">DF05</strain>
    </source>
</reference>
<evidence type="ECO:0008006" key="4">
    <source>
        <dbReference type="Google" id="ProtNLM"/>
    </source>
</evidence>
<comment type="caution">
    <text evidence="2">The sequence shown here is derived from an EMBL/GenBank/DDBJ whole genome shotgun (WGS) entry which is preliminary data.</text>
</comment>
<dbReference type="PROSITE" id="PS51257">
    <property type="entry name" value="PROKAR_LIPOPROTEIN"/>
    <property type="match status" value="1"/>
</dbReference>